<gene>
    <name evidence="1" type="ORF">D356_00917</name>
</gene>
<reference evidence="1 2" key="1">
    <citation type="submission" date="2013-06" db="EMBL/GenBank/DDBJ databases">
        <authorList>
            <person name="Weinstock G."/>
            <person name="Sodergren E."/>
            <person name="Lobos E.A."/>
            <person name="Fulton L."/>
            <person name="Fulton R."/>
            <person name="Courtney L."/>
            <person name="Fronick C."/>
            <person name="O'Laughlin M."/>
            <person name="Godfrey J."/>
            <person name="Wilson R.M."/>
            <person name="Miner T."/>
            <person name="Farmer C."/>
            <person name="Delehaunty K."/>
            <person name="Cordes M."/>
            <person name="Minx P."/>
            <person name="Tomlinson C."/>
            <person name="Chen J."/>
            <person name="Wollam A."/>
            <person name="Pepin K.H."/>
            <person name="Bhonagiri V."/>
            <person name="Zhang X."/>
            <person name="Warren W."/>
            <person name="Mitreva M."/>
            <person name="Mardis E.R."/>
            <person name="Wilson R.K."/>
        </authorList>
    </citation>
    <scope>NUCLEOTIDE SEQUENCE [LARGE SCALE GENOMIC DNA]</scope>
    <source>
        <strain evidence="1 2">SD2A-2</strain>
    </source>
</reference>
<protein>
    <submittedName>
        <fullName evidence="1">Uncharacterized protein</fullName>
    </submittedName>
</protein>
<name>A0AB73AAZ1_ENTFC</name>
<accession>A0AB73AAZ1</accession>
<dbReference type="EMBL" id="ATIT01000065">
    <property type="protein sequence ID" value="EPI14154.1"/>
    <property type="molecule type" value="Genomic_DNA"/>
</dbReference>
<dbReference type="AlphaFoldDB" id="A0AB73AAZ1"/>
<proteinExistence type="predicted"/>
<evidence type="ECO:0000313" key="1">
    <source>
        <dbReference type="EMBL" id="EPI14154.1"/>
    </source>
</evidence>
<evidence type="ECO:0000313" key="2">
    <source>
        <dbReference type="Proteomes" id="UP000014622"/>
    </source>
</evidence>
<comment type="caution">
    <text evidence="1">The sequence shown here is derived from an EMBL/GenBank/DDBJ whole genome shotgun (WGS) entry which is preliminary data.</text>
</comment>
<sequence>MSHLFIIPYFWFCFIFAYKTKEKINMGVQNTFFFCSNFNKKRKTLIFTSLSSFF</sequence>
<dbReference type="Proteomes" id="UP000014622">
    <property type="component" value="Unassembled WGS sequence"/>
</dbReference>
<organism evidence="1 2">
    <name type="scientific">Enterococcus faecium SD2A-2</name>
    <dbReference type="NCBI Taxonomy" id="1244154"/>
    <lineage>
        <taxon>Bacteria</taxon>
        <taxon>Bacillati</taxon>
        <taxon>Bacillota</taxon>
        <taxon>Bacilli</taxon>
        <taxon>Lactobacillales</taxon>
        <taxon>Enterococcaceae</taxon>
        <taxon>Enterococcus</taxon>
    </lineage>
</organism>